<keyword evidence="2" id="KW-0597">Phosphoprotein</keyword>
<keyword evidence="8 13" id="KW-0067">ATP-binding</keyword>
<dbReference type="PROSITE" id="PS51473">
    <property type="entry name" value="GNK2"/>
    <property type="match status" value="2"/>
</dbReference>
<evidence type="ECO:0000313" key="19">
    <source>
        <dbReference type="EMBL" id="TVU18046.1"/>
    </source>
</evidence>
<reference evidence="19 20" key="1">
    <citation type="journal article" date="2019" name="Sci. Rep.">
        <title>A high-quality genome of Eragrostis curvula grass provides insights into Poaceae evolution and supports new strategies to enhance forage quality.</title>
        <authorList>
            <person name="Carballo J."/>
            <person name="Santos B.A.C.M."/>
            <person name="Zappacosta D."/>
            <person name="Garbus I."/>
            <person name="Selva J.P."/>
            <person name="Gallo C.A."/>
            <person name="Diaz A."/>
            <person name="Albertini E."/>
            <person name="Caccamo M."/>
            <person name="Echenique V."/>
        </authorList>
    </citation>
    <scope>NUCLEOTIDE SEQUENCE [LARGE SCALE GENOMIC DNA]</scope>
    <source>
        <strain evidence="20">cv. Victoria</strain>
        <tissue evidence="19">Leaf</tissue>
    </source>
</reference>
<proteinExistence type="predicted"/>
<evidence type="ECO:0000256" key="3">
    <source>
        <dbReference type="ARBA" id="ARBA00022679"/>
    </source>
</evidence>
<evidence type="ECO:0000256" key="2">
    <source>
        <dbReference type="ARBA" id="ARBA00022553"/>
    </source>
</evidence>
<dbReference type="InterPro" id="IPR001245">
    <property type="entry name" value="Ser-Thr/Tyr_kinase_cat_dom"/>
</dbReference>
<feature type="compositionally biased region" description="Low complexity" evidence="14">
    <location>
        <begin position="633"/>
        <end position="652"/>
    </location>
</feature>
<dbReference type="FunFam" id="1.10.510.10:FF:000336">
    <property type="entry name" value="Cysteine-rich receptor-like protein kinase 2"/>
    <property type="match status" value="1"/>
</dbReference>
<dbReference type="FunFam" id="3.30.200.20:FF:000177">
    <property type="entry name" value="Cysteine-rich receptor-like protein kinase 2"/>
    <property type="match status" value="1"/>
</dbReference>
<dbReference type="EMBL" id="RWGY01000029">
    <property type="protein sequence ID" value="TVU18046.1"/>
    <property type="molecule type" value="Genomic_DNA"/>
</dbReference>
<name>A0A5J9U353_9POAL</name>
<feature type="domain" description="Gnk2-homologous" evidence="18">
    <location>
        <begin position="39"/>
        <end position="140"/>
    </location>
</feature>
<dbReference type="PROSITE" id="PS00108">
    <property type="entry name" value="PROTEIN_KINASE_ST"/>
    <property type="match status" value="1"/>
</dbReference>
<feature type="chain" id="PRO_5023941683" description="Cysteine-rich receptor-like protein kinase 2" evidence="16">
    <location>
        <begin position="33"/>
        <end position="669"/>
    </location>
</feature>
<dbReference type="AlphaFoldDB" id="A0A5J9U353"/>
<comment type="caution">
    <text evidence="19">The sequence shown here is derived from an EMBL/GenBank/DDBJ whole genome shotgun (WGS) entry which is preliminary data.</text>
</comment>
<evidence type="ECO:0000256" key="8">
    <source>
        <dbReference type="ARBA" id="ARBA00022840"/>
    </source>
</evidence>
<evidence type="ECO:0000256" key="12">
    <source>
        <dbReference type="ARBA" id="ARBA00047951"/>
    </source>
</evidence>
<feature type="domain" description="Protein kinase" evidence="17">
    <location>
        <begin position="343"/>
        <end position="594"/>
    </location>
</feature>
<evidence type="ECO:0000256" key="10">
    <source>
        <dbReference type="ARBA" id="ARBA00023180"/>
    </source>
</evidence>
<evidence type="ECO:0000256" key="11">
    <source>
        <dbReference type="ARBA" id="ARBA00047558"/>
    </source>
</evidence>
<dbReference type="CDD" id="cd14066">
    <property type="entry name" value="STKc_IRAK"/>
    <property type="match status" value="1"/>
</dbReference>
<feature type="signal peptide" evidence="16">
    <location>
        <begin position="1"/>
        <end position="32"/>
    </location>
</feature>
<dbReference type="SMART" id="SM00220">
    <property type="entry name" value="S_TKc"/>
    <property type="match status" value="1"/>
</dbReference>
<keyword evidence="1" id="KW-0723">Serine/threonine-protein kinase</keyword>
<keyword evidence="9" id="KW-0675">Receptor</keyword>
<dbReference type="CDD" id="cd23509">
    <property type="entry name" value="Gnk2-like"/>
    <property type="match status" value="1"/>
</dbReference>
<dbReference type="Pfam" id="PF07714">
    <property type="entry name" value="PK_Tyr_Ser-Thr"/>
    <property type="match status" value="1"/>
</dbReference>
<organism evidence="19 20">
    <name type="scientific">Eragrostis curvula</name>
    <name type="common">weeping love grass</name>
    <dbReference type="NCBI Taxonomy" id="38414"/>
    <lineage>
        <taxon>Eukaryota</taxon>
        <taxon>Viridiplantae</taxon>
        <taxon>Streptophyta</taxon>
        <taxon>Embryophyta</taxon>
        <taxon>Tracheophyta</taxon>
        <taxon>Spermatophyta</taxon>
        <taxon>Magnoliopsida</taxon>
        <taxon>Liliopsida</taxon>
        <taxon>Poales</taxon>
        <taxon>Poaceae</taxon>
        <taxon>PACMAD clade</taxon>
        <taxon>Chloridoideae</taxon>
        <taxon>Eragrostideae</taxon>
        <taxon>Eragrostidinae</taxon>
        <taxon>Eragrostis</taxon>
    </lineage>
</organism>
<dbReference type="InterPro" id="IPR000719">
    <property type="entry name" value="Prot_kinase_dom"/>
</dbReference>
<evidence type="ECO:0000256" key="4">
    <source>
        <dbReference type="ARBA" id="ARBA00022729"/>
    </source>
</evidence>
<dbReference type="InterPro" id="IPR008271">
    <property type="entry name" value="Ser/Thr_kinase_AS"/>
</dbReference>
<sequence length="669" mass="72126">MQRRQAASVGDRRPLLLLRLLLFFFSAAVAGADKNNGDPAILATVCGSTPAANPEAFDVSFVNTLELIYQNVTRSGFGAASSGAGADAVFGLGQCLAYLSPTDCQLCYAQSRVKLPHCLPATAGRIYLDGCFLRYGPDDFAAADADDDAGDTAVCSNATVPAPSARGFAVAAAALVRNVTAAAPAARDSYYASSSSSPAAPANSPPVYAAAQCWRSLNASACAACMASARDRVLRRCLPNAAAEGYGLNAGCVVRYSTRPFYLPANGAGDDGGSSTRRITIIVLASVLSALAVIGIALIWTKMSSRKSDLHDDMDGSGEIIRAIAASHLSFKYEELRMATDDFNQINKLGQGGYGSVYKGVMPDGREIAVKRLFFNTRQWADQFFNEVRLVSQVQHKNLVKLLGCSVEGPESLLVYEYLCNTSLDHYLFDAFKKNALDWERRFEIVLGTAEGLSYLHSASEIRIIHRDIKASNILLDERFRPKIADFGLARNFMEDQSHLSTGLAGTFGYMAPEYIVHGQLTEKADIYSYGVLVLEIITGRKNHNSVASSAEGLSLMALIWKNYNAGTLMELLDPNLREQCSEEEALKVFHIGLLCAQASPNLRPPMWKVVEMLSSRDKVLLRPSQPPFINVKGSNAKSDSSGSSSLQTNSDKSPFSLNQLSTSGVEAR</sequence>
<feature type="binding site" evidence="13">
    <location>
        <position position="371"/>
    </location>
    <ligand>
        <name>ATP</name>
        <dbReference type="ChEBI" id="CHEBI:30616"/>
    </ligand>
</feature>
<dbReference type="GO" id="GO:0004674">
    <property type="term" value="F:protein serine/threonine kinase activity"/>
    <property type="evidence" value="ECO:0007669"/>
    <property type="project" value="UniProtKB-KW"/>
</dbReference>
<evidence type="ECO:0000313" key="20">
    <source>
        <dbReference type="Proteomes" id="UP000324897"/>
    </source>
</evidence>
<evidence type="ECO:0000256" key="9">
    <source>
        <dbReference type="ARBA" id="ARBA00023170"/>
    </source>
</evidence>
<feature type="compositionally biased region" description="Polar residues" evidence="14">
    <location>
        <begin position="653"/>
        <end position="669"/>
    </location>
</feature>
<evidence type="ECO:0000256" key="14">
    <source>
        <dbReference type="SAM" id="MobiDB-lite"/>
    </source>
</evidence>
<evidence type="ECO:0000256" key="6">
    <source>
        <dbReference type="ARBA" id="ARBA00022741"/>
    </source>
</evidence>
<keyword evidence="15" id="KW-1133">Transmembrane helix</keyword>
<evidence type="ECO:0000256" key="15">
    <source>
        <dbReference type="SAM" id="Phobius"/>
    </source>
</evidence>
<keyword evidence="4 16" id="KW-0732">Signal</keyword>
<keyword evidence="20" id="KW-1185">Reference proteome</keyword>
<comment type="catalytic activity">
    <reaction evidence="12">
        <text>L-threonyl-[protein] + ATP = O-phospho-L-threonyl-[protein] + ADP + H(+)</text>
        <dbReference type="Rhea" id="RHEA:46608"/>
        <dbReference type="Rhea" id="RHEA-COMP:11060"/>
        <dbReference type="Rhea" id="RHEA-COMP:11605"/>
        <dbReference type="ChEBI" id="CHEBI:15378"/>
        <dbReference type="ChEBI" id="CHEBI:30013"/>
        <dbReference type="ChEBI" id="CHEBI:30616"/>
        <dbReference type="ChEBI" id="CHEBI:61977"/>
        <dbReference type="ChEBI" id="CHEBI:456216"/>
    </reaction>
</comment>
<evidence type="ECO:0000256" key="1">
    <source>
        <dbReference type="ARBA" id="ARBA00022527"/>
    </source>
</evidence>
<dbReference type="FunFam" id="3.30.430.20:FF:000005">
    <property type="entry name" value="Cysteine-rich receptor-like protein kinase 2"/>
    <property type="match status" value="1"/>
</dbReference>
<keyword evidence="6 13" id="KW-0547">Nucleotide-binding</keyword>
<keyword evidence="15" id="KW-0812">Transmembrane</keyword>
<dbReference type="PANTHER" id="PTHR47973">
    <property type="entry name" value="CYSTEINE-RICH RECEPTOR-LIKE PROTEIN KINASE 3"/>
    <property type="match status" value="1"/>
</dbReference>
<dbReference type="Gramene" id="TVU18046">
    <property type="protein sequence ID" value="TVU18046"/>
    <property type="gene ID" value="EJB05_34113"/>
</dbReference>
<dbReference type="Gene3D" id="3.30.430.20">
    <property type="entry name" value="Gnk2 domain, C-X8-C-X2-C motif"/>
    <property type="match status" value="2"/>
</dbReference>
<accession>A0A5J9U353</accession>
<comment type="catalytic activity">
    <reaction evidence="11">
        <text>L-seryl-[protein] + ATP = O-phospho-L-seryl-[protein] + ADP + H(+)</text>
        <dbReference type="Rhea" id="RHEA:17989"/>
        <dbReference type="Rhea" id="RHEA-COMP:9863"/>
        <dbReference type="Rhea" id="RHEA-COMP:11604"/>
        <dbReference type="ChEBI" id="CHEBI:15378"/>
        <dbReference type="ChEBI" id="CHEBI:29999"/>
        <dbReference type="ChEBI" id="CHEBI:30616"/>
        <dbReference type="ChEBI" id="CHEBI:83421"/>
        <dbReference type="ChEBI" id="CHEBI:456216"/>
    </reaction>
</comment>
<dbReference type="InterPro" id="IPR017441">
    <property type="entry name" value="Protein_kinase_ATP_BS"/>
</dbReference>
<feature type="non-terminal residue" evidence="19">
    <location>
        <position position="1"/>
    </location>
</feature>
<dbReference type="OrthoDB" id="1908121at2759"/>
<feature type="transmembrane region" description="Helical" evidence="15">
    <location>
        <begin position="279"/>
        <end position="300"/>
    </location>
</feature>
<keyword evidence="10" id="KW-0325">Glycoprotein</keyword>
<evidence type="ECO:0000256" key="5">
    <source>
        <dbReference type="ARBA" id="ARBA00022737"/>
    </source>
</evidence>
<keyword evidence="5" id="KW-0677">Repeat</keyword>
<evidence type="ECO:0000259" key="17">
    <source>
        <dbReference type="PROSITE" id="PS50011"/>
    </source>
</evidence>
<keyword evidence="7" id="KW-0418">Kinase</keyword>
<keyword evidence="3" id="KW-0808">Transferase</keyword>
<feature type="domain" description="Gnk2-homologous" evidence="18">
    <location>
        <begin position="148"/>
        <end position="261"/>
    </location>
</feature>
<dbReference type="SUPFAM" id="SSF56112">
    <property type="entry name" value="Protein kinase-like (PK-like)"/>
    <property type="match status" value="1"/>
</dbReference>
<protein>
    <recommendedName>
        <fullName evidence="21">Cysteine-rich receptor-like protein kinase 2</fullName>
    </recommendedName>
</protein>
<evidence type="ECO:0000256" key="7">
    <source>
        <dbReference type="ARBA" id="ARBA00022777"/>
    </source>
</evidence>
<evidence type="ECO:0000256" key="13">
    <source>
        <dbReference type="PROSITE-ProRule" id="PRU10141"/>
    </source>
</evidence>
<dbReference type="Gene3D" id="1.10.510.10">
    <property type="entry name" value="Transferase(Phosphotransferase) domain 1"/>
    <property type="match status" value="1"/>
</dbReference>
<dbReference type="InterPro" id="IPR002902">
    <property type="entry name" value="GNK2"/>
</dbReference>
<dbReference type="Proteomes" id="UP000324897">
    <property type="component" value="Chromosome 7"/>
</dbReference>
<dbReference type="InterPro" id="IPR011009">
    <property type="entry name" value="Kinase-like_dom_sf"/>
</dbReference>
<dbReference type="FunFam" id="3.30.430.20:FF:000025">
    <property type="entry name" value="Cysteine-rich receptor-like protein kinase 2"/>
    <property type="match status" value="1"/>
</dbReference>
<gene>
    <name evidence="19" type="ORF">EJB05_34113</name>
</gene>
<dbReference type="InterPro" id="IPR052059">
    <property type="entry name" value="CR_Ser/Thr_kinase"/>
</dbReference>
<dbReference type="InterPro" id="IPR038408">
    <property type="entry name" value="GNK2_sf"/>
</dbReference>
<dbReference type="GO" id="GO:0005524">
    <property type="term" value="F:ATP binding"/>
    <property type="evidence" value="ECO:0007669"/>
    <property type="project" value="UniProtKB-UniRule"/>
</dbReference>
<evidence type="ECO:0000259" key="18">
    <source>
        <dbReference type="PROSITE" id="PS51473"/>
    </source>
</evidence>
<feature type="region of interest" description="Disordered" evidence="14">
    <location>
        <begin position="625"/>
        <end position="669"/>
    </location>
</feature>
<dbReference type="PROSITE" id="PS00107">
    <property type="entry name" value="PROTEIN_KINASE_ATP"/>
    <property type="match status" value="1"/>
</dbReference>
<dbReference type="Pfam" id="PF01657">
    <property type="entry name" value="Stress-antifung"/>
    <property type="match status" value="2"/>
</dbReference>
<dbReference type="Gene3D" id="3.30.200.20">
    <property type="entry name" value="Phosphorylase Kinase, domain 1"/>
    <property type="match status" value="1"/>
</dbReference>
<evidence type="ECO:0008006" key="21">
    <source>
        <dbReference type="Google" id="ProtNLM"/>
    </source>
</evidence>
<keyword evidence="15" id="KW-0472">Membrane</keyword>
<evidence type="ECO:0000256" key="16">
    <source>
        <dbReference type="SAM" id="SignalP"/>
    </source>
</evidence>
<dbReference type="PROSITE" id="PS50011">
    <property type="entry name" value="PROTEIN_KINASE_DOM"/>
    <property type="match status" value="1"/>
</dbReference>